<comment type="caution">
    <text evidence="8">The sequence shown here is derived from an EMBL/GenBank/DDBJ whole genome shotgun (WGS) entry which is preliminary data.</text>
</comment>
<dbReference type="InterPro" id="IPR010998">
    <property type="entry name" value="Integrase_recombinase_N"/>
</dbReference>
<dbReference type="AlphaFoldDB" id="L9ZMD9"/>
<dbReference type="PANTHER" id="PTHR30349">
    <property type="entry name" value="PHAGE INTEGRASE-RELATED"/>
    <property type="match status" value="1"/>
</dbReference>
<dbReference type="PATRIC" id="fig|1227493.4.peg.3491"/>
<dbReference type="PROSITE" id="PS51898">
    <property type="entry name" value="TYR_RECOMBINASE"/>
    <property type="match status" value="1"/>
</dbReference>
<feature type="domain" description="Tyr recombinase" evidence="6">
    <location>
        <begin position="175"/>
        <end position="366"/>
    </location>
</feature>
<gene>
    <name evidence="8" type="ORF">C483_17338</name>
</gene>
<dbReference type="EMBL" id="AOIM01000041">
    <property type="protein sequence ID" value="ELY87685.1"/>
    <property type="molecule type" value="Genomic_DNA"/>
</dbReference>
<organism evidence="8 9">
    <name type="scientific">Natrialba hulunbeirensis JCM 10989</name>
    <dbReference type="NCBI Taxonomy" id="1227493"/>
    <lineage>
        <taxon>Archaea</taxon>
        <taxon>Methanobacteriati</taxon>
        <taxon>Methanobacteriota</taxon>
        <taxon>Stenosarchaea group</taxon>
        <taxon>Halobacteria</taxon>
        <taxon>Halobacteriales</taxon>
        <taxon>Natrialbaceae</taxon>
        <taxon>Natrialba</taxon>
    </lineage>
</organism>
<dbReference type="Pfam" id="PF00589">
    <property type="entry name" value="Phage_integrase"/>
    <property type="match status" value="1"/>
</dbReference>
<evidence type="ECO:0000259" key="6">
    <source>
        <dbReference type="PROSITE" id="PS51898"/>
    </source>
</evidence>
<evidence type="ECO:0000256" key="3">
    <source>
        <dbReference type="ARBA" id="ARBA00023172"/>
    </source>
</evidence>
<dbReference type="InterPro" id="IPR013762">
    <property type="entry name" value="Integrase-like_cat_sf"/>
</dbReference>
<dbReference type="InterPro" id="IPR011010">
    <property type="entry name" value="DNA_brk_join_enz"/>
</dbReference>
<dbReference type="STRING" id="1227493.C483_17338"/>
<keyword evidence="3" id="KW-0233">DNA recombination</keyword>
<protein>
    <submittedName>
        <fullName evidence="8">XerC/D-like integrase</fullName>
    </submittedName>
</protein>
<dbReference type="InterPro" id="IPR044068">
    <property type="entry name" value="CB"/>
</dbReference>
<keyword evidence="2 4" id="KW-0238">DNA-binding</keyword>
<evidence type="ECO:0000313" key="9">
    <source>
        <dbReference type="Proteomes" id="UP000011519"/>
    </source>
</evidence>
<dbReference type="Proteomes" id="UP000011519">
    <property type="component" value="Unassembled WGS sequence"/>
</dbReference>
<name>L9ZMD9_9EURY</name>
<dbReference type="PROSITE" id="PS51900">
    <property type="entry name" value="CB"/>
    <property type="match status" value="1"/>
</dbReference>
<accession>L9ZMD9</accession>
<feature type="region of interest" description="Disordered" evidence="5">
    <location>
        <begin position="348"/>
        <end position="369"/>
    </location>
</feature>
<evidence type="ECO:0000256" key="2">
    <source>
        <dbReference type="ARBA" id="ARBA00023125"/>
    </source>
</evidence>
<dbReference type="GO" id="GO:0003677">
    <property type="term" value="F:DNA binding"/>
    <property type="evidence" value="ECO:0007669"/>
    <property type="project" value="UniProtKB-UniRule"/>
</dbReference>
<dbReference type="PANTHER" id="PTHR30349:SF41">
    <property type="entry name" value="INTEGRASE_RECOMBINASE PROTEIN MJ0367-RELATED"/>
    <property type="match status" value="1"/>
</dbReference>
<dbReference type="Gene3D" id="1.10.150.130">
    <property type="match status" value="1"/>
</dbReference>
<proteinExistence type="predicted"/>
<keyword evidence="9" id="KW-1185">Reference proteome</keyword>
<dbReference type="GO" id="GO:0015074">
    <property type="term" value="P:DNA integration"/>
    <property type="evidence" value="ECO:0007669"/>
    <property type="project" value="UniProtKB-KW"/>
</dbReference>
<feature type="compositionally biased region" description="Basic and acidic residues" evidence="5">
    <location>
        <begin position="359"/>
        <end position="369"/>
    </location>
</feature>
<sequence>MTHIDDVPVVTGPTIDQLTERQLEDYRDFKRDLIQWLLHFGKNPDKADGYATDTVRNVSYKLDQFYRWHWEEQGTYTTSIATEDADEYMKHLVYSDEEYSTTHKAIAQKCFKRLFKYLNHQRGGNYEWEPNFSFGQDLSAPRDFLTIEERKKIREAALEYGSVPTYAGLTPEERDRWKSYLAQRFEKPKSQVKPDDWKRANSWKIPSIVWASLDAGLRPVEVKRATVNWVDVNNCVLRIPKHESSKNTENWTVSLTERTATALEKWLAEREQYDTYDDTDALWLTRQGNSYGSSALRYVLHKLCDIADIPTENRHMSWYTIRHSVGTYMTREEDLAAAQAQIRHKSPETTMRYDQAPVENRRDALNKMG</sequence>
<dbReference type="InterPro" id="IPR002104">
    <property type="entry name" value="Integrase_catalytic"/>
</dbReference>
<dbReference type="Gene3D" id="1.10.443.10">
    <property type="entry name" value="Intergrase catalytic core"/>
    <property type="match status" value="1"/>
</dbReference>
<evidence type="ECO:0000259" key="7">
    <source>
        <dbReference type="PROSITE" id="PS51900"/>
    </source>
</evidence>
<feature type="domain" description="Core-binding (CB)" evidence="7">
    <location>
        <begin position="27"/>
        <end position="119"/>
    </location>
</feature>
<reference evidence="8 9" key="1">
    <citation type="journal article" date="2014" name="PLoS Genet.">
        <title>Phylogenetically driven sequencing of extremely halophilic archaea reveals strategies for static and dynamic osmo-response.</title>
        <authorList>
            <person name="Becker E.A."/>
            <person name="Seitzer P.M."/>
            <person name="Tritt A."/>
            <person name="Larsen D."/>
            <person name="Krusor M."/>
            <person name="Yao A.I."/>
            <person name="Wu D."/>
            <person name="Madern D."/>
            <person name="Eisen J.A."/>
            <person name="Darling A.E."/>
            <person name="Facciotti M.T."/>
        </authorList>
    </citation>
    <scope>NUCLEOTIDE SEQUENCE [LARGE SCALE GENOMIC DNA]</scope>
    <source>
        <strain evidence="8 9">JCM 10989</strain>
    </source>
</reference>
<evidence type="ECO:0000256" key="1">
    <source>
        <dbReference type="ARBA" id="ARBA00022908"/>
    </source>
</evidence>
<evidence type="ECO:0000313" key="8">
    <source>
        <dbReference type="EMBL" id="ELY87685.1"/>
    </source>
</evidence>
<dbReference type="RefSeq" id="WP_006654602.1">
    <property type="nucleotide sequence ID" value="NZ_AOIM01000041.1"/>
</dbReference>
<dbReference type="OrthoDB" id="330648at2157"/>
<dbReference type="GO" id="GO:0006310">
    <property type="term" value="P:DNA recombination"/>
    <property type="evidence" value="ECO:0007669"/>
    <property type="project" value="UniProtKB-KW"/>
</dbReference>
<dbReference type="SUPFAM" id="SSF56349">
    <property type="entry name" value="DNA breaking-rejoining enzymes"/>
    <property type="match status" value="1"/>
</dbReference>
<evidence type="ECO:0000256" key="4">
    <source>
        <dbReference type="PROSITE-ProRule" id="PRU01248"/>
    </source>
</evidence>
<keyword evidence="1" id="KW-0229">DNA integration</keyword>
<dbReference type="CDD" id="cd00397">
    <property type="entry name" value="DNA_BRE_C"/>
    <property type="match status" value="1"/>
</dbReference>
<dbReference type="InterPro" id="IPR050090">
    <property type="entry name" value="Tyrosine_recombinase_XerCD"/>
</dbReference>
<evidence type="ECO:0000256" key="5">
    <source>
        <dbReference type="SAM" id="MobiDB-lite"/>
    </source>
</evidence>